<evidence type="ECO:0000313" key="1">
    <source>
        <dbReference type="EMBL" id="CAG5081738.1"/>
    </source>
</evidence>
<gene>
    <name evidence="1" type="ORF">HICCMSTLAB_LOCUS3366</name>
</gene>
<organism evidence="1 2">
    <name type="scientific">Cotesia congregata</name>
    <name type="common">Parasitoid wasp</name>
    <name type="synonym">Apanteles congregatus</name>
    <dbReference type="NCBI Taxonomy" id="51543"/>
    <lineage>
        <taxon>Eukaryota</taxon>
        <taxon>Metazoa</taxon>
        <taxon>Ecdysozoa</taxon>
        <taxon>Arthropoda</taxon>
        <taxon>Hexapoda</taxon>
        <taxon>Insecta</taxon>
        <taxon>Pterygota</taxon>
        <taxon>Neoptera</taxon>
        <taxon>Endopterygota</taxon>
        <taxon>Hymenoptera</taxon>
        <taxon>Apocrita</taxon>
        <taxon>Ichneumonoidea</taxon>
        <taxon>Braconidae</taxon>
        <taxon>Microgastrinae</taxon>
        <taxon>Cotesia</taxon>
    </lineage>
</organism>
<name>A0A8J2H791_COTCN</name>
<protein>
    <submittedName>
        <fullName evidence="1">Uncharacterized protein</fullName>
    </submittedName>
</protein>
<dbReference type="AlphaFoldDB" id="A0A8J2H791"/>
<sequence length="82" mass="9174">MCGCEKKTVCVCLRLGSTEEENNKHPDKEGEFHAWQMGQLAPDRLEIFGLIPTTQFTSNEGLCVSVRYTQLSTVQTLRGRGV</sequence>
<keyword evidence="2" id="KW-1185">Reference proteome</keyword>
<accession>A0A8J2H791</accession>
<reference evidence="1" key="1">
    <citation type="submission" date="2021-04" db="EMBL/GenBank/DDBJ databases">
        <authorList>
            <person name="Chebbi M.A.C M."/>
        </authorList>
    </citation>
    <scope>NUCLEOTIDE SEQUENCE</scope>
</reference>
<dbReference type="EMBL" id="CAJNRD030001118">
    <property type="protein sequence ID" value="CAG5081738.1"/>
    <property type="molecule type" value="Genomic_DNA"/>
</dbReference>
<evidence type="ECO:0000313" key="2">
    <source>
        <dbReference type="Proteomes" id="UP000786811"/>
    </source>
</evidence>
<proteinExistence type="predicted"/>
<dbReference type="Proteomes" id="UP000786811">
    <property type="component" value="Unassembled WGS sequence"/>
</dbReference>
<comment type="caution">
    <text evidence="1">The sequence shown here is derived from an EMBL/GenBank/DDBJ whole genome shotgun (WGS) entry which is preliminary data.</text>
</comment>